<keyword evidence="2" id="KW-1185">Reference proteome</keyword>
<dbReference type="Gene3D" id="3.40.50.150">
    <property type="entry name" value="Vaccinia Virus protein VP39"/>
    <property type="match status" value="1"/>
</dbReference>
<evidence type="ECO:0008006" key="3">
    <source>
        <dbReference type="Google" id="ProtNLM"/>
    </source>
</evidence>
<accession>A0A2C5ZR58</accession>
<sequence>MSQSSDSPQQQQQTPMVQGYWAHGRYYGSWKQGKYLCPIDSEELNRLDLLHKFFLVARKGALTSVNLDFGRPARIMDMGTGTGIWAIQVSDSQVMSRGEGGVTMTAVLTWHCRLRCIPEIMAIDINLIQPRLIPRGMVTMQFDIEEPSWDALYCNCDLIFFRMLLGSIRTDKWPSVYRNALEHLAPGTGYLEHVEIDWEVGFESSGEIPPNSAFKEWSETYLRGLDGFFRNARVRTQNTKRLLEEAGFCDIREQTIRCYVNPWSADPEECDTARWFNMGINIGLQAMSVAPLVEKLRWTVEEVKQLCERTFGRPGGLRLTRSPEFITHRHWGGRGGHGAFDEASLSVA</sequence>
<organism evidence="1 2">
    <name type="scientific">Ophiocordyceps australis</name>
    <dbReference type="NCBI Taxonomy" id="1399860"/>
    <lineage>
        <taxon>Eukaryota</taxon>
        <taxon>Fungi</taxon>
        <taxon>Dikarya</taxon>
        <taxon>Ascomycota</taxon>
        <taxon>Pezizomycotina</taxon>
        <taxon>Sordariomycetes</taxon>
        <taxon>Hypocreomycetidae</taxon>
        <taxon>Hypocreales</taxon>
        <taxon>Ophiocordycipitaceae</taxon>
        <taxon>Ophiocordyceps</taxon>
    </lineage>
</organism>
<proteinExistence type="predicted"/>
<dbReference type="Proteomes" id="UP000224854">
    <property type="component" value="Unassembled WGS sequence"/>
</dbReference>
<reference evidence="1 2" key="1">
    <citation type="submission" date="2017-06" db="EMBL/GenBank/DDBJ databases">
        <title>Ant-infecting Ophiocordyceps genomes reveal a high diversity of potential behavioral manipulation genes and a possible major role for enterotoxins.</title>
        <authorList>
            <person name="De Bekker C."/>
            <person name="Evans H.C."/>
            <person name="Brachmann A."/>
            <person name="Hughes D.P."/>
        </authorList>
    </citation>
    <scope>NUCLEOTIDE SEQUENCE [LARGE SCALE GENOMIC DNA]</scope>
    <source>
        <strain evidence="1 2">1348a</strain>
    </source>
</reference>
<name>A0A2C5ZR58_9HYPO</name>
<dbReference type="EMBL" id="NJEU01000065">
    <property type="protein sequence ID" value="PHH82320.1"/>
    <property type="molecule type" value="Genomic_DNA"/>
</dbReference>
<protein>
    <recommendedName>
        <fullName evidence="3">Methyltransferase domain-containing protein</fullName>
    </recommendedName>
</protein>
<dbReference type="SUPFAM" id="SSF53335">
    <property type="entry name" value="S-adenosyl-L-methionine-dependent methyltransferases"/>
    <property type="match status" value="1"/>
</dbReference>
<dbReference type="InterPro" id="IPR029063">
    <property type="entry name" value="SAM-dependent_MTases_sf"/>
</dbReference>
<dbReference type="Pfam" id="PF13489">
    <property type="entry name" value="Methyltransf_23"/>
    <property type="match status" value="1"/>
</dbReference>
<evidence type="ECO:0000313" key="2">
    <source>
        <dbReference type="Proteomes" id="UP000224854"/>
    </source>
</evidence>
<gene>
    <name evidence="1" type="ORF">CDD82_6356</name>
</gene>
<evidence type="ECO:0000313" key="1">
    <source>
        <dbReference type="EMBL" id="PHH82320.1"/>
    </source>
</evidence>
<comment type="caution">
    <text evidence="1">The sequence shown here is derived from an EMBL/GenBank/DDBJ whole genome shotgun (WGS) entry which is preliminary data.</text>
</comment>
<dbReference type="OrthoDB" id="2013972at2759"/>
<dbReference type="AlphaFoldDB" id="A0A2C5ZR58"/>